<dbReference type="Gene3D" id="2.60.120.200">
    <property type="match status" value="1"/>
</dbReference>
<evidence type="ECO:0000256" key="1">
    <source>
        <dbReference type="ARBA" id="ARBA00008833"/>
    </source>
</evidence>
<evidence type="ECO:0000256" key="9">
    <source>
        <dbReference type="SAM" id="MobiDB-lite"/>
    </source>
</evidence>
<evidence type="ECO:0000313" key="12">
    <source>
        <dbReference type="EMBL" id="MEQ2457507.1"/>
    </source>
</evidence>
<sequence>MKKTFPKRALSLFLLLAMLSTLLVCVPTAAAADVDDYDGSQLWLNYTLVEDAELLGQYKAAATSIVVENYDQTPTYRHQRDGETWEPVQPEDAEEALPASTLEAARLELHRAFSSLLGVEVPYADAVTADGAVVVGTPESSPIIAALNLGDALESVGDEGYLIRSVTIDGHAATVIAGNTDIGALYGTYAFLRLMQTQKSVTDLDVADQPKVEHRRLNNWDTERLYAGTGLTGEGGDGSNGEDGSIFNFKDSTGDLQLPLILDRYIVFARMCASVGINEIIINNVNADYKYLSEAYIQNEAALADVLRPYGIRIGLSVRYVSPTDAACNTAEDVAAGGPERVDPSNEDAANPYADVFQNWWTQKTEQIRSRIPDFLGYTVKANSEGQPGPQDYGYDHGDGAHGMGLALEHVDDGQPNDMTLFWRTFVYNASVDVDRLKRAYLEFKPINDDEDRGFGDNVFIQTKNGPLDFQGREPFNPLFGAMDVTNQAIELQITQEYTGHHVSLCYLAPMWEEVFKTNTRVDGQDVLVGEIVDGTAQGQKDTAIVGVDNIGNAPNMTGHHFSQANFFAFGRLAWDWTLSSEDIADDWVRMTWGNDQQVVDTIKAMMMGSWEALVSYQTPLGVAHQMTGTGTHYFPNPAQIIYNGGQIRDDWSPAYYSRVDGVGIGYNRSTQAEQTSFGALTGSGFTQQYSTELAALYDDMDTTPENLLLWFHHVPWDYEMDSGRTLWEELVYRTQMGVQYVTWMRDAWASLEGKIDQRRFDEVTEKLWRQEIDASEWRDMYAGYWQKANGLETPVDDGPLSIAVTLGTGSDTKTYQGFNLAVDSFNKTAPGNLPKDDPRYDRYIAAGGQIADYSTAPFSNMFTPVDTYYTLAVPAGVERTITDVTFLSDEGTNCTYEIVSQDEQQAVVKVSCEGFFGPLVKYYNFHFVTDTQLSDLSVDGKTLAAFDPEQTSYTVQLDDSITTVPLVKATADDPSATVEIAQAESIPGDTVVTVKNGQESETYTVHFLRSAAVTDTFDGDTLDEAWSWVREDNAQWSLSDGALTIQTQAGDLKGQDNSAKNLLVRDIGSDGDWTAQVKLTFPTIPTQANQQGGLVIYQDDDNYIKVNLEYITTGSFWSAQSYLRVSMGVESQGNYSDCFYDALEIEEHLADSDGALWLRIVKEGDTYRGYWATDPDAAYKNLGECTLSMSDSKVGLLAANGSNSPSIPVVYDDFSLTDSNQSVVVPNPVTGVKLNEQNVYLYTNYGPSTVQLTASVEPADANNQLVSWSSSDENVATVDDNGLVRIVGEGMTTITVTTADGNFTADCLVQVGTYNDGGDDGQSGSTGGSTTEPGETTDPGETTEPEAPAFSDVPATHWAYSAVEYVVDKGLFNGTSATTFSPETPMTRSMFFTVLARMDGVDTTGGTTWYDKALAWAVSEGISDGTNPEATITREQLAVMLYRYSGSPEAQASLSTFSDAASVSDWAQDGMNWAVAQGILTGKTGGLLDPQGTASRAEVATMLMRMDQLN</sequence>
<dbReference type="InterPro" id="IPR001119">
    <property type="entry name" value="SLH_dom"/>
</dbReference>
<evidence type="ECO:0000256" key="2">
    <source>
        <dbReference type="ARBA" id="ARBA00022651"/>
    </source>
</evidence>
<feature type="signal peptide" evidence="10">
    <location>
        <begin position="1"/>
        <end position="31"/>
    </location>
</feature>
<dbReference type="InterPro" id="IPR005154">
    <property type="entry name" value="Glyco_hydro_67_aGlcAse_N"/>
</dbReference>
<protein>
    <recommendedName>
        <fullName evidence="8">Xylan alpha-1,2-glucuronidase</fullName>
        <ecNumber evidence="8">3.2.1.131</ecNumber>
    </recommendedName>
</protein>
<dbReference type="SUPFAM" id="SSF51445">
    <property type="entry name" value="(Trans)glycosidases"/>
    <property type="match status" value="1"/>
</dbReference>
<dbReference type="Pfam" id="PF07488">
    <property type="entry name" value="Glyco_hydro_67M"/>
    <property type="match status" value="1"/>
</dbReference>
<dbReference type="EC" id="3.2.1.131" evidence="8"/>
<feature type="domain" description="SLH" evidence="11">
    <location>
        <begin position="1347"/>
        <end position="1410"/>
    </location>
</feature>
<comment type="subunit">
    <text evidence="8">Homodimer.</text>
</comment>
<evidence type="ECO:0000256" key="6">
    <source>
        <dbReference type="ARBA" id="ARBA00023295"/>
    </source>
</evidence>
<dbReference type="SUPFAM" id="SSF49899">
    <property type="entry name" value="Concanavalin A-like lectins/glucanases"/>
    <property type="match status" value="1"/>
</dbReference>
<dbReference type="EMBL" id="JBBMFT010000017">
    <property type="protein sequence ID" value="MEQ2457507.1"/>
    <property type="molecule type" value="Genomic_DNA"/>
</dbReference>
<accession>A0ABV1ESD9</accession>
<dbReference type="Pfam" id="PF07477">
    <property type="entry name" value="Glyco_hydro_67C"/>
    <property type="match status" value="1"/>
</dbReference>
<dbReference type="SMART" id="SM00635">
    <property type="entry name" value="BID_2"/>
    <property type="match status" value="1"/>
</dbReference>
<dbReference type="SUPFAM" id="SSF49373">
    <property type="entry name" value="Invasin/intimin cell-adhesion fragments"/>
    <property type="match status" value="1"/>
</dbReference>
<proteinExistence type="inferred from homology"/>
<dbReference type="Gene3D" id="3.30.379.10">
    <property type="entry name" value="Chitobiase/beta-hexosaminidase domain 2-like"/>
    <property type="match status" value="1"/>
</dbReference>
<feature type="chain" id="PRO_5045216871" description="Xylan alpha-1,2-glucuronidase" evidence="10">
    <location>
        <begin position="32"/>
        <end position="1511"/>
    </location>
</feature>
<dbReference type="PANTHER" id="PTHR39207">
    <property type="entry name" value="ALPHA-GLUCURONIDASE A"/>
    <property type="match status" value="1"/>
</dbReference>
<dbReference type="Gene3D" id="2.60.40.1080">
    <property type="match status" value="1"/>
</dbReference>
<keyword evidence="6 8" id="KW-0326">Glycosidase</keyword>
<dbReference type="Proteomes" id="UP001440599">
    <property type="component" value="Unassembled WGS sequence"/>
</dbReference>
<dbReference type="Pfam" id="PF03648">
    <property type="entry name" value="Glyco_hydro_67N"/>
    <property type="match status" value="1"/>
</dbReference>
<dbReference type="SUPFAM" id="SSF55545">
    <property type="entry name" value="beta-N-acetylhexosaminidase-like domain"/>
    <property type="match status" value="1"/>
</dbReference>
<evidence type="ECO:0000256" key="10">
    <source>
        <dbReference type="SAM" id="SignalP"/>
    </source>
</evidence>
<comment type="caution">
    <text evidence="12">The sequence shown here is derived from an EMBL/GenBank/DDBJ whole genome shotgun (WGS) entry which is preliminary data.</text>
</comment>
<dbReference type="Pfam" id="PF17851">
    <property type="entry name" value="GH43_C2"/>
    <property type="match status" value="1"/>
</dbReference>
<organism evidence="12 13">
    <name type="scientific">Flavonifractor hominis</name>
    <dbReference type="NCBI Taxonomy" id="3133178"/>
    <lineage>
        <taxon>Bacteria</taxon>
        <taxon>Bacillati</taxon>
        <taxon>Bacillota</taxon>
        <taxon>Clostridia</taxon>
        <taxon>Eubacteriales</taxon>
        <taxon>Oscillospiraceae</taxon>
        <taxon>Flavonifractor</taxon>
    </lineage>
</organism>
<feature type="domain" description="SLH" evidence="11">
    <location>
        <begin position="1455"/>
        <end position="1511"/>
    </location>
</feature>
<name>A0ABV1ESD9_9FIRM</name>
<dbReference type="InterPro" id="IPR003343">
    <property type="entry name" value="Big_2"/>
</dbReference>
<keyword evidence="2 8" id="KW-0858">Xylan degradation</keyword>
<dbReference type="InterPro" id="IPR037054">
    <property type="entry name" value="A-glucoronidase_C_sf"/>
</dbReference>
<comment type="similarity">
    <text evidence="1 8">Belongs to the glycosyl hydrolase 67 family.</text>
</comment>
<evidence type="ECO:0000256" key="3">
    <source>
        <dbReference type="ARBA" id="ARBA00022737"/>
    </source>
</evidence>
<dbReference type="InterPro" id="IPR041542">
    <property type="entry name" value="GH43_C2"/>
</dbReference>
<evidence type="ECO:0000256" key="4">
    <source>
        <dbReference type="ARBA" id="ARBA00022801"/>
    </source>
</evidence>
<dbReference type="Gene3D" id="3.90.1330.10">
    <property type="entry name" value="Alpha-glucuronidase, C-terminal domain"/>
    <property type="match status" value="1"/>
</dbReference>
<dbReference type="InterPro" id="IPR011099">
    <property type="entry name" value="Glyco_hydro_67_C"/>
</dbReference>
<dbReference type="InterPro" id="IPR011100">
    <property type="entry name" value="Glyco_hydro_67_cat"/>
</dbReference>
<dbReference type="Pfam" id="PF02368">
    <property type="entry name" value="Big_2"/>
    <property type="match status" value="1"/>
</dbReference>
<keyword evidence="4 8" id="KW-0378">Hydrolase</keyword>
<evidence type="ECO:0000256" key="5">
    <source>
        <dbReference type="ARBA" id="ARBA00023277"/>
    </source>
</evidence>
<keyword evidence="13" id="KW-1185">Reference proteome</keyword>
<dbReference type="PANTHER" id="PTHR39207:SF1">
    <property type="entry name" value="ALPHA-GLUCURONIDASE A"/>
    <property type="match status" value="1"/>
</dbReference>
<keyword evidence="10" id="KW-0732">Signal</keyword>
<dbReference type="InterPro" id="IPR008964">
    <property type="entry name" value="Invasin/intimin_cell_adhesion"/>
</dbReference>
<keyword evidence="7 8" id="KW-0624">Polysaccharide degradation</keyword>
<evidence type="ECO:0000256" key="8">
    <source>
        <dbReference type="RuleBase" id="RU361198"/>
    </source>
</evidence>
<gene>
    <name evidence="12" type="ORF">WMO45_13385</name>
</gene>
<dbReference type="RefSeq" id="WP_349141381.1">
    <property type="nucleotide sequence ID" value="NZ_JBBMFT010000017.1"/>
</dbReference>
<feature type="region of interest" description="Disordered" evidence="9">
    <location>
        <begin position="1316"/>
        <end position="1350"/>
    </location>
</feature>
<keyword evidence="5 8" id="KW-0119">Carbohydrate metabolism</keyword>
<reference evidence="12 13" key="1">
    <citation type="submission" date="2024-03" db="EMBL/GenBank/DDBJ databases">
        <title>Human intestinal bacterial collection.</title>
        <authorList>
            <person name="Pauvert C."/>
            <person name="Hitch T.C.A."/>
            <person name="Clavel T."/>
        </authorList>
    </citation>
    <scope>NUCLEOTIDE SEQUENCE [LARGE SCALE GENOMIC DNA]</scope>
    <source>
        <strain evidence="12 13">CLA-AP-H34</strain>
    </source>
</reference>
<dbReference type="InterPro" id="IPR013320">
    <property type="entry name" value="ConA-like_dom_sf"/>
</dbReference>
<evidence type="ECO:0000256" key="7">
    <source>
        <dbReference type="ARBA" id="ARBA00023326"/>
    </source>
</evidence>
<dbReference type="PROSITE" id="PS51272">
    <property type="entry name" value="SLH"/>
    <property type="match status" value="2"/>
</dbReference>
<evidence type="ECO:0000313" key="13">
    <source>
        <dbReference type="Proteomes" id="UP001440599"/>
    </source>
</evidence>
<dbReference type="InterPro" id="IPR017853">
    <property type="entry name" value="GH"/>
</dbReference>
<feature type="compositionally biased region" description="Low complexity" evidence="9">
    <location>
        <begin position="1329"/>
        <end position="1347"/>
    </location>
</feature>
<evidence type="ECO:0000259" key="11">
    <source>
        <dbReference type="PROSITE" id="PS51272"/>
    </source>
</evidence>
<comment type="catalytic activity">
    <reaction evidence="8">
        <text>Hydrolysis of (1-&gt;2)-alpha-D-(4-O-methyl)glucuronosyl links in the main chain of hardwood xylans.</text>
        <dbReference type="EC" id="3.2.1.131"/>
    </reaction>
</comment>
<dbReference type="Pfam" id="PF00395">
    <property type="entry name" value="SLH"/>
    <property type="match status" value="2"/>
</dbReference>
<keyword evidence="3" id="KW-0677">Repeat</keyword>
<dbReference type="InterPro" id="IPR029018">
    <property type="entry name" value="Hex-like_dom2"/>
</dbReference>
<dbReference type="Gene3D" id="3.20.20.80">
    <property type="entry name" value="Glycosidases"/>
    <property type="match status" value="1"/>
</dbReference>